<dbReference type="InterPro" id="IPR036188">
    <property type="entry name" value="FAD/NAD-bd_sf"/>
</dbReference>
<dbReference type="InterPro" id="IPR009158">
    <property type="entry name" value="G3P_DH_GlpB_su"/>
</dbReference>
<comment type="caution">
    <text evidence="5">The sequence shown here is derived from an EMBL/GenBank/DDBJ whole genome shotgun (WGS) entry which is preliminary data.</text>
</comment>
<proteinExistence type="predicted"/>
<evidence type="ECO:0000256" key="3">
    <source>
        <dbReference type="ARBA" id="ARBA00023002"/>
    </source>
</evidence>
<dbReference type="PIRSF" id="PIRSF000141">
    <property type="entry name" value="Anaerobic_G3P_dh"/>
    <property type="match status" value="1"/>
</dbReference>
<accession>N6W996</accession>
<dbReference type="SUPFAM" id="SSF51905">
    <property type="entry name" value="FAD/NAD(P)-binding domain"/>
    <property type="match status" value="2"/>
</dbReference>
<name>N6W996_9ACTO</name>
<dbReference type="Gene3D" id="3.50.50.60">
    <property type="entry name" value="FAD/NAD(P)-binding domain"/>
    <property type="match status" value="2"/>
</dbReference>
<evidence type="ECO:0000313" key="6">
    <source>
        <dbReference type="Proteomes" id="UP000013015"/>
    </source>
</evidence>
<keyword evidence="3 5" id="KW-0560">Oxidoreductase</keyword>
<dbReference type="EC" id="1.1.5.3" evidence="5"/>
<reference evidence="5 6" key="1">
    <citation type="submission" date="2013-03" db="EMBL/GenBank/DDBJ databases">
        <title>Reference genome for the Human Microbiome Project.</title>
        <authorList>
            <person name="Aqrawi P."/>
            <person name="Ayvaz T."/>
            <person name="Bess C."/>
            <person name="Blankenburg K."/>
            <person name="Coyle M."/>
            <person name="Deng J."/>
            <person name="Forbes L."/>
            <person name="Fowler G."/>
            <person name="Francisco L."/>
            <person name="Fu Q."/>
            <person name="Gibbs R."/>
            <person name="Gross S."/>
            <person name="Gubbala S."/>
            <person name="Hale W."/>
            <person name="Hemphill L."/>
            <person name="Highlander S."/>
            <person name="Hirani K."/>
            <person name="Jackson L."/>
            <person name="Jakkamsetti A."/>
            <person name="Javaid M."/>
            <person name="Jayaseelan J.C."/>
            <person name="Jiang H."/>
            <person name="Joshi V."/>
            <person name="Korchina V."/>
            <person name="Kovar C."/>
            <person name="Lara F."/>
            <person name="Lee S."/>
            <person name="Liu Y."/>
            <person name="Mata R."/>
            <person name="Mathew T."/>
            <person name="Munidasa M."/>
            <person name="Muzny D."/>
            <person name="Nazareth L."/>
            <person name="Ngo R."/>
            <person name="Nguyen L."/>
            <person name="Nguyen N."/>
            <person name="Okwuonu G."/>
            <person name="Ongeri F."/>
            <person name="Palculict T."/>
            <person name="Patil S."/>
            <person name="Petrosino J."/>
            <person name="Pham C."/>
            <person name="Pham P."/>
            <person name="Pu L.-L."/>
            <person name="Qin X."/>
            <person name="Qu J."/>
            <person name="Reid J."/>
            <person name="Ross M."/>
            <person name="Ruth R."/>
            <person name="Saada N."/>
            <person name="San Lucas F."/>
            <person name="Santibanez J."/>
            <person name="Shang Y."/>
            <person name="Simmons D."/>
            <person name="Song X.-Z."/>
            <person name="Tang L.-Y."/>
            <person name="Thornton R."/>
            <person name="Warren J."/>
            <person name="Weissenberger G."/>
            <person name="Wilczek-Boney K."/>
            <person name="Worley K."/>
            <person name="Youmans B."/>
            <person name="Zhang J."/>
            <person name="Zhang L."/>
            <person name="Zhao Z."/>
            <person name="Zhou C."/>
            <person name="Zhu D."/>
            <person name="Zhu Y."/>
        </authorList>
    </citation>
    <scope>NUCLEOTIDE SEQUENCE [LARGE SCALE GENOMIC DNA]</scope>
    <source>
        <strain evidence="5 6">F0333</strain>
    </source>
</reference>
<dbReference type="OrthoDB" id="140595at2"/>
<keyword evidence="2" id="KW-0288">FMN</keyword>
<organism evidence="5 6">
    <name type="scientific">Schaalia cardiffensis F0333</name>
    <dbReference type="NCBI Taxonomy" id="888050"/>
    <lineage>
        <taxon>Bacteria</taxon>
        <taxon>Bacillati</taxon>
        <taxon>Actinomycetota</taxon>
        <taxon>Actinomycetes</taxon>
        <taxon>Actinomycetales</taxon>
        <taxon>Actinomycetaceae</taxon>
        <taxon>Schaalia</taxon>
    </lineage>
</organism>
<keyword evidence="6" id="KW-1185">Reference proteome</keyword>
<sequence length="417" mass="44015">MRDAVVIGAGLAGLTAALRLAHGGAKVTLVTKGIGGLQLSQGTVDLLGYSDSGRITQPLAEVETHIASRPGHPYSHFTPEFIAESANWLKEVLGPKLLVGDPRQNVIIPTSLGALRPTSLYQPSMAAGILAAGKSYVIVGLKRLKDFYPKIIAENLSRQATADGAPIQVRSLIVDVEIRKDEVDTTGTNHARALDNAAMRERFVAAIAPHLREGEVVGLPAVLGLNDLDAWKDIEKRLGHEVFEIAMQPPSIPGMRLNQELTALVKAQARFIIGSHVTGVETKDGVVTAVSISTAGRPTRIETKNVVLAGGGFESGALDMDSYGTVTDSILGLPILGAEGQLLHGDFWGCEQPVFLAGLDVDDAMHPLDANKKPVYSNVYAAGGNLAGATRWREKSGEGIALASALRAADQILGSLK</sequence>
<dbReference type="EMBL" id="AQHZ01000001">
    <property type="protein sequence ID" value="ENO19135.1"/>
    <property type="molecule type" value="Genomic_DNA"/>
</dbReference>
<dbReference type="Proteomes" id="UP000013015">
    <property type="component" value="Unassembled WGS sequence"/>
</dbReference>
<protein>
    <submittedName>
        <fullName evidence="5">Anaerobic glycerol-3-phosphate dehydrogenase subunit B</fullName>
        <ecNumber evidence="5">1.1.5.3</ecNumber>
    </submittedName>
</protein>
<dbReference type="Pfam" id="PF00890">
    <property type="entry name" value="FAD_binding_2"/>
    <property type="match status" value="1"/>
</dbReference>
<dbReference type="GO" id="GO:0009331">
    <property type="term" value="C:glycerol-3-phosphate dehydrogenase (FAD) complex"/>
    <property type="evidence" value="ECO:0007669"/>
    <property type="project" value="InterPro"/>
</dbReference>
<dbReference type="GO" id="GO:0004368">
    <property type="term" value="F:glycerol-3-phosphate dehydrogenase (quinone) activity"/>
    <property type="evidence" value="ECO:0007669"/>
    <property type="project" value="UniProtKB-EC"/>
</dbReference>
<dbReference type="NCBIfam" id="NF003724">
    <property type="entry name" value="PRK05329.2-3"/>
    <property type="match status" value="1"/>
</dbReference>
<keyword evidence="1" id="KW-0285">Flavoprotein</keyword>
<dbReference type="eggNOG" id="COG3075">
    <property type="taxonomic scope" value="Bacteria"/>
</dbReference>
<evidence type="ECO:0000256" key="1">
    <source>
        <dbReference type="ARBA" id="ARBA00022630"/>
    </source>
</evidence>
<dbReference type="PATRIC" id="fig|888050.3.peg.52"/>
<gene>
    <name evidence="5" type="primary">glpB</name>
    <name evidence="5" type="ORF">HMPREF9004_0054</name>
</gene>
<dbReference type="RefSeq" id="WP_005961542.1">
    <property type="nucleotide sequence ID" value="NZ_CP040505.1"/>
</dbReference>
<dbReference type="NCBIfam" id="TIGR03378">
    <property type="entry name" value="glycerol3P_GlpB"/>
    <property type="match status" value="1"/>
</dbReference>
<feature type="domain" description="FAD-dependent oxidoreductase 2 FAD-binding" evidence="4">
    <location>
        <begin position="3"/>
        <end position="399"/>
    </location>
</feature>
<evidence type="ECO:0000256" key="2">
    <source>
        <dbReference type="ARBA" id="ARBA00022643"/>
    </source>
</evidence>
<dbReference type="AlphaFoldDB" id="N6W996"/>
<dbReference type="HOGENOM" id="CLU_047793_1_0_11"/>
<evidence type="ECO:0000259" key="4">
    <source>
        <dbReference type="Pfam" id="PF00890"/>
    </source>
</evidence>
<evidence type="ECO:0000313" key="5">
    <source>
        <dbReference type="EMBL" id="ENO19135.1"/>
    </source>
</evidence>
<dbReference type="InterPro" id="IPR003953">
    <property type="entry name" value="FAD-dep_OxRdtase_2_FAD-bd"/>
</dbReference>
<dbReference type="STRING" id="888050.HMPREF9004_0054"/>